<evidence type="ECO:0000256" key="1">
    <source>
        <dbReference type="ARBA" id="ARBA00004123"/>
    </source>
</evidence>
<reference evidence="13" key="4">
    <citation type="submission" date="2025-04" db="UniProtKB">
        <authorList>
            <consortium name="RefSeq"/>
        </authorList>
    </citation>
    <scope>IDENTIFICATION</scope>
    <source>
        <tissue evidence="13">Leaf</tissue>
    </source>
</reference>
<comment type="subcellular location">
    <subcellularLocation>
        <location evidence="1">Nucleus</location>
    </subcellularLocation>
</comment>
<dbReference type="SUPFAM" id="SSF46689">
    <property type="entry name" value="Homeodomain-like"/>
    <property type="match status" value="1"/>
</dbReference>
<dbReference type="FunFam" id="1.10.10.60:FF:000344">
    <property type="entry name" value="Transcription factor MYB44"/>
    <property type="match status" value="1"/>
</dbReference>
<proteinExistence type="predicted"/>
<evidence type="ECO:0000256" key="3">
    <source>
        <dbReference type="ARBA" id="ARBA00023015"/>
    </source>
</evidence>
<dbReference type="SMART" id="SM00717">
    <property type="entry name" value="SANT"/>
    <property type="match status" value="2"/>
</dbReference>
<evidence type="ECO:0000259" key="8">
    <source>
        <dbReference type="PROSITE" id="PS50090"/>
    </source>
</evidence>
<evidence type="ECO:0000256" key="2">
    <source>
        <dbReference type="ARBA" id="ARBA00022737"/>
    </source>
</evidence>
<dbReference type="InterPro" id="IPR009057">
    <property type="entry name" value="Homeodomain-like_sf"/>
</dbReference>
<evidence type="ECO:0000313" key="10">
    <source>
        <dbReference type="EMBL" id="OWM70003.1"/>
    </source>
</evidence>
<evidence type="ECO:0000313" key="12">
    <source>
        <dbReference type="Proteomes" id="UP000515151"/>
    </source>
</evidence>
<dbReference type="OrthoDB" id="2143914at2759"/>
<evidence type="ECO:0000256" key="6">
    <source>
        <dbReference type="ARBA" id="ARBA00023242"/>
    </source>
</evidence>
<dbReference type="GO" id="GO:0005634">
    <property type="term" value="C:nucleus"/>
    <property type="evidence" value="ECO:0007669"/>
    <property type="project" value="UniProtKB-SubCell"/>
</dbReference>
<reference evidence="12" key="3">
    <citation type="journal article" date="2020" name="Plant Biotechnol. J.">
        <title>The pomegranate (Punica granatum L.) draft genome dissects genetic divergence between soft- and hard-seeded cultivars.</title>
        <authorList>
            <person name="Luo X."/>
            <person name="Li H."/>
            <person name="Wu Z."/>
            <person name="Yao W."/>
            <person name="Zhao P."/>
            <person name="Cao D."/>
            <person name="Yu H."/>
            <person name="Li K."/>
            <person name="Poudel K."/>
            <person name="Zhao D."/>
            <person name="Zhang F."/>
            <person name="Xia X."/>
            <person name="Chen L."/>
            <person name="Wang Q."/>
            <person name="Jing D."/>
            <person name="Cao S."/>
        </authorList>
    </citation>
    <scope>NUCLEOTIDE SEQUENCE [LARGE SCALE GENOMIC DNA]</scope>
</reference>
<dbReference type="Gene3D" id="1.10.10.60">
    <property type="entry name" value="Homeodomain-like"/>
    <property type="match status" value="2"/>
</dbReference>
<dbReference type="PROSITE" id="PS51294">
    <property type="entry name" value="HTH_MYB"/>
    <property type="match status" value="2"/>
</dbReference>
<evidence type="ECO:0000256" key="5">
    <source>
        <dbReference type="ARBA" id="ARBA00023163"/>
    </source>
</evidence>
<dbReference type="InterPro" id="IPR001005">
    <property type="entry name" value="SANT/Myb"/>
</dbReference>
<protein>
    <submittedName>
        <fullName evidence="13">Transcription factor MYB25-like</fullName>
    </submittedName>
</protein>
<keyword evidence="4" id="KW-0238">DNA-binding</keyword>
<dbReference type="PANTHER" id="PTHR45614">
    <property type="entry name" value="MYB PROTEIN-RELATED"/>
    <property type="match status" value="1"/>
</dbReference>
<dbReference type="EMBL" id="MTKT01004810">
    <property type="protein sequence ID" value="OWM70003.1"/>
    <property type="molecule type" value="Genomic_DNA"/>
</dbReference>
<feature type="domain" description="HTH myb-type" evidence="9">
    <location>
        <begin position="40"/>
        <end position="88"/>
    </location>
</feature>
<gene>
    <name evidence="13" type="primary">LOC116193462</name>
    <name evidence="10" type="ORF">CDL15_Pgr025852</name>
</gene>
<dbReference type="Proteomes" id="UP000197138">
    <property type="component" value="Unassembled WGS sequence"/>
</dbReference>
<dbReference type="RefSeq" id="XP_031378029.1">
    <property type="nucleotide sequence ID" value="XM_031522169.1"/>
</dbReference>
<organism evidence="10 11">
    <name type="scientific">Punica granatum</name>
    <name type="common">Pomegranate</name>
    <dbReference type="NCBI Taxonomy" id="22663"/>
    <lineage>
        <taxon>Eukaryota</taxon>
        <taxon>Viridiplantae</taxon>
        <taxon>Streptophyta</taxon>
        <taxon>Embryophyta</taxon>
        <taxon>Tracheophyta</taxon>
        <taxon>Spermatophyta</taxon>
        <taxon>Magnoliopsida</taxon>
        <taxon>eudicotyledons</taxon>
        <taxon>Gunneridae</taxon>
        <taxon>Pentapetalae</taxon>
        <taxon>rosids</taxon>
        <taxon>malvids</taxon>
        <taxon>Myrtales</taxon>
        <taxon>Lythraceae</taxon>
        <taxon>Punica</taxon>
    </lineage>
</organism>
<feature type="region of interest" description="Disordered" evidence="7">
    <location>
        <begin position="1"/>
        <end position="45"/>
    </location>
</feature>
<dbReference type="CDD" id="cd00167">
    <property type="entry name" value="SANT"/>
    <property type="match status" value="2"/>
</dbReference>
<evidence type="ECO:0000259" key="9">
    <source>
        <dbReference type="PROSITE" id="PS51294"/>
    </source>
</evidence>
<dbReference type="GO" id="GO:0000978">
    <property type="term" value="F:RNA polymerase II cis-regulatory region sequence-specific DNA binding"/>
    <property type="evidence" value="ECO:0007669"/>
    <property type="project" value="TreeGrafter"/>
</dbReference>
<feature type="domain" description="Myb-like" evidence="8">
    <location>
        <begin position="89"/>
        <end position="139"/>
    </location>
</feature>
<reference evidence="10" key="2">
    <citation type="submission" date="2017-06" db="EMBL/GenBank/DDBJ databases">
        <title>The pomegranate genome and the genomics of punicalagin biosynthesis.</title>
        <authorList>
            <person name="Xu C."/>
        </authorList>
    </citation>
    <scope>NUCLEOTIDE SEQUENCE [LARGE SCALE GENOMIC DNA]</scope>
    <source>
        <tissue evidence="10">Fresh leaf</tissue>
    </source>
</reference>
<dbReference type="PANTHER" id="PTHR45614:SF229">
    <property type="entry name" value="MYB TRANSCRIPTION FACTOR-LIKE PROTEIN-RELATED"/>
    <property type="match status" value="1"/>
</dbReference>
<dbReference type="GeneID" id="116193462"/>
<dbReference type="Pfam" id="PF00249">
    <property type="entry name" value="Myb_DNA-binding"/>
    <property type="match status" value="2"/>
</dbReference>
<dbReference type="AlphaFoldDB" id="A0A218WBT7"/>
<accession>A0A218WBT7</accession>
<feature type="compositionally biased region" description="Gly residues" evidence="7">
    <location>
        <begin position="16"/>
        <end position="37"/>
    </location>
</feature>
<dbReference type="FunFam" id="1.10.10.60:FF:000060">
    <property type="entry name" value="MYB transcription factor"/>
    <property type="match status" value="1"/>
</dbReference>
<dbReference type="InterPro" id="IPR017930">
    <property type="entry name" value="Myb_dom"/>
</dbReference>
<feature type="domain" description="HTH myb-type" evidence="9">
    <location>
        <begin position="89"/>
        <end position="143"/>
    </location>
</feature>
<reference evidence="11" key="1">
    <citation type="journal article" date="2017" name="Plant J.">
        <title>The pomegranate (Punica granatum L.) genome and the genomics of punicalagin biosynthesis.</title>
        <authorList>
            <person name="Qin G."/>
            <person name="Xu C."/>
            <person name="Ming R."/>
            <person name="Tang H."/>
            <person name="Guyot R."/>
            <person name="Kramer E.M."/>
            <person name="Hu Y."/>
            <person name="Yi X."/>
            <person name="Qi Y."/>
            <person name="Xu X."/>
            <person name="Gao Z."/>
            <person name="Pan H."/>
            <person name="Jian J."/>
            <person name="Tian Y."/>
            <person name="Yue Z."/>
            <person name="Xu Y."/>
        </authorList>
    </citation>
    <scope>NUCLEOTIDE SEQUENCE [LARGE SCALE GENOMIC DNA]</scope>
    <source>
        <strain evidence="11">cv. Dabenzi</strain>
    </source>
</reference>
<keyword evidence="6" id="KW-0539">Nucleus</keyword>
<keyword evidence="12" id="KW-1185">Reference proteome</keyword>
<evidence type="ECO:0000313" key="13">
    <source>
        <dbReference type="RefSeq" id="XP_031378029.1"/>
    </source>
</evidence>
<feature type="domain" description="Myb-like" evidence="8">
    <location>
        <begin position="42"/>
        <end position="88"/>
    </location>
</feature>
<evidence type="ECO:0000313" key="11">
    <source>
        <dbReference type="Proteomes" id="UP000197138"/>
    </source>
</evidence>
<sequence>MDEEERRRAYPESPGLDGGGGSSDSPGGGGGGGGEGSGCRVKGSWSQQEDAALTQLVSQFGPRNWSLIARGIPGRSGKSCRLRWCNQLDPAVKRKPFSDEEDRIIIEAHAIHGNKWAAIAKLLPGRTDNAIKNHWNSTLRRRCLNNWRSNSPHNNVIVEDTLEENKAVPEVTMSAANSVEDSQEEEREVPVEHRAQVEERHQSIPYRPQARVGGFKVYNPTNSPTLGRASENIRIVPKRGPLVQALRPDLGLDKFLGEVTHHELLVPPKCGGGCCGEPNGEGRHSRSTLLGPEFVDYIEPPDFPGQELVKVAAELNNIAWIHSGLNIENRGWAST</sequence>
<dbReference type="PROSITE" id="PS50090">
    <property type="entry name" value="MYB_LIKE"/>
    <property type="match status" value="2"/>
</dbReference>
<dbReference type="InterPro" id="IPR050560">
    <property type="entry name" value="MYB_TF"/>
</dbReference>
<dbReference type="Proteomes" id="UP000515151">
    <property type="component" value="Chromosome 2"/>
</dbReference>
<name>A0A218WBT7_PUNGR</name>
<dbReference type="GO" id="GO:0000981">
    <property type="term" value="F:DNA-binding transcription factor activity, RNA polymerase II-specific"/>
    <property type="evidence" value="ECO:0007669"/>
    <property type="project" value="TreeGrafter"/>
</dbReference>
<keyword evidence="3" id="KW-0805">Transcription regulation</keyword>
<keyword evidence="2" id="KW-0677">Repeat</keyword>
<evidence type="ECO:0000256" key="4">
    <source>
        <dbReference type="ARBA" id="ARBA00023125"/>
    </source>
</evidence>
<feature type="compositionally biased region" description="Basic and acidic residues" evidence="7">
    <location>
        <begin position="1"/>
        <end position="10"/>
    </location>
</feature>
<keyword evidence="5" id="KW-0804">Transcription</keyword>
<evidence type="ECO:0000256" key="7">
    <source>
        <dbReference type="SAM" id="MobiDB-lite"/>
    </source>
</evidence>